<dbReference type="AlphaFoldDB" id="A0ABC9U465"/>
<dbReference type="EMBL" id="AWSU01000004">
    <property type="protein sequence ID" value="ERI80741.1"/>
    <property type="molecule type" value="Genomic_DNA"/>
</dbReference>
<organism evidence="1 2">
    <name type="scientific">[Clostridium] symbiosum ATCC 14940</name>
    <dbReference type="NCBI Taxonomy" id="411472"/>
    <lineage>
        <taxon>Bacteria</taxon>
        <taxon>Bacillati</taxon>
        <taxon>Bacillota</taxon>
        <taxon>Clostridia</taxon>
        <taxon>Lachnospirales</taxon>
        <taxon>Lachnospiraceae</taxon>
        <taxon>Otoolea</taxon>
    </lineage>
</organism>
<evidence type="ECO:0000313" key="2">
    <source>
        <dbReference type="Proteomes" id="UP000016491"/>
    </source>
</evidence>
<accession>A0ABC9U465</accession>
<proteinExistence type="predicted"/>
<gene>
    <name evidence="1" type="ORF">CLOSYM_00052</name>
</gene>
<protein>
    <submittedName>
        <fullName evidence="1">Uncharacterized protein</fullName>
    </submittedName>
</protein>
<sequence length="59" mass="6618">MPQVIFCHKRKKADSSCVYPQKSSAQISGFSINNTGGELHSRLYYNIFPEQKSQVILAA</sequence>
<reference evidence="1 2" key="1">
    <citation type="submission" date="2013-07" db="EMBL/GenBank/DDBJ databases">
        <authorList>
            <person name="Weinstock G."/>
            <person name="Sodergren E."/>
            <person name="Wylie T."/>
            <person name="Fulton L."/>
            <person name="Fulton R."/>
            <person name="Fronick C."/>
            <person name="O'Laughlin M."/>
            <person name="Godfrey J."/>
            <person name="Miner T."/>
            <person name="Herter B."/>
            <person name="Appelbaum E."/>
            <person name="Cordes M."/>
            <person name="Lek S."/>
            <person name="Wollam A."/>
            <person name="Pepin K.H."/>
            <person name="Palsikar V.B."/>
            <person name="Mitreva M."/>
            <person name="Wilson R.K."/>
        </authorList>
    </citation>
    <scope>NUCLEOTIDE SEQUENCE [LARGE SCALE GENOMIC DNA]</scope>
    <source>
        <strain evidence="1 2">ATCC 14940</strain>
    </source>
</reference>
<dbReference type="Proteomes" id="UP000016491">
    <property type="component" value="Unassembled WGS sequence"/>
</dbReference>
<evidence type="ECO:0000313" key="1">
    <source>
        <dbReference type="EMBL" id="ERI80741.1"/>
    </source>
</evidence>
<name>A0ABC9U465_CLOSY</name>
<comment type="caution">
    <text evidence="1">The sequence shown here is derived from an EMBL/GenBank/DDBJ whole genome shotgun (WGS) entry which is preliminary data.</text>
</comment>